<feature type="domain" description="HD-Zip IV C-terminal" evidence="2">
    <location>
        <begin position="1"/>
        <end position="105"/>
    </location>
</feature>
<dbReference type="PANTHER" id="PTHR45654">
    <property type="entry name" value="HOMEOBOX-LEUCINE ZIPPER PROTEIN MERISTEM L1"/>
    <property type="match status" value="1"/>
</dbReference>
<evidence type="ECO:0000259" key="2">
    <source>
        <dbReference type="Pfam" id="PF25797"/>
    </source>
</evidence>
<feature type="compositionally biased region" description="Basic and acidic residues" evidence="1">
    <location>
        <begin position="187"/>
        <end position="196"/>
    </location>
</feature>
<protein>
    <recommendedName>
        <fullName evidence="2">HD-Zip IV C-terminal domain-containing protein</fullName>
    </recommendedName>
</protein>
<name>A0A8J5W5D9_ZIZPA</name>
<evidence type="ECO:0000313" key="3">
    <source>
        <dbReference type="EMBL" id="KAG8078004.1"/>
    </source>
</evidence>
<proteinExistence type="predicted"/>
<feature type="region of interest" description="Disordered" evidence="1">
    <location>
        <begin position="177"/>
        <end position="196"/>
    </location>
</feature>
<sequence>MTSRLCRAIGGSRDLAWIRAPKGDGGDDIWLTSRKNAGNDPGEPQGLIACAALSAWLPVNPTALLDLLRNESRRLEWDVLLPAKSVKSCVNLAKGKDRANCVTAYLDRVSDACMPGRATGRGGGGGGERRQVGPPRRLHQPLRIDGRVRGDRRRRAEAGPRRARLERRGRPAVRVRLGHAGRARVQAGRDHDVEEG</sequence>
<dbReference type="OrthoDB" id="6159439at2759"/>
<accession>A0A8J5W5D9</accession>
<feature type="region of interest" description="Disordered" evidence="1">
    <location>
        <begin position="117"/>
        <end position="172"/>
    </location>
</feature>
<dbReference type="Pfam" id="PF25797">
    <property type="entry name" value="PDF2_C"/>
    <property type="match status" value="1"/>
</dbReference>
<evidence type="ECO:0000313" key="4">
    <source>
        <dbReference type="Proteomes" id="UP000729402"/>
    </source>
</evidence>
<dbReference type="EMBL" id="JAAALK010000282">
    <property type="protein sequence ID" value="KAG8078004.1"/>
    <property type="molecule type" value="Genomic_DNA"/>
</dbReference>
<reference evidence="3" key="2">
    <citation type="submission" date="2021-02" db="EMBL/GenBank/DDBJ databases">
        <authorList>
            <person name="Kimball J.A."/>
            <person name="Haas M.W."/>
            <person name="Macchietto M."/>
            <person name="Kono T."/>
            <person name="Duquette J."/>
            <person name="Shao M."/>
        </authorList>
    </citation>
    <scope>NUCLEOTIDE SEQUENCE</scope>
    <source>
        <tissue evidence="3">Fresh leaf tissue</tissue>
    </source>
</reference>
<comment type="caution">
    <text evidence="3">The sequence shown here is derived from an EMBL/GenBank/DDBJ whole genome shotgun (WGS) entry which is preliminary data.</text>
</comment>
<feature type="compositionally biased region" description="Basic and acidic residues" evidence="1">
    <location>
        <begin position="142"/>
        <end position="160"/>
    </location>
</feature>
<gene>
    <name evidence="3" type="ORF">GUJ93_ZPchr0007g4702</name>
</gene>
<reference evidence="3" key="1">
    <citation type="journal article" date="2021" name="bioRxiv">
        <title>Whole Genome Assembly and Annotation of Northern Wild Rice, Zizania palustris L., Supports a Whole Genome Duplication in the Zizania Genus.</title>
        <authorList>
            <person name="Haas M."/>
            <person name="Kono T."/>
            <person name="Macchietto M."/>
            <person name="Millas R."/>
            <person name="McGilp L."/>
            <person name="Shao M."/>
            <person name="Duquette J."/>
            <person name="Hirsch C.N."/>
            <person name="Kimball J."/>
        </authorList>
    </citation>
    <scope>NUCLEOTIDE SEQUENCE</scope>
    <source>
        <tissue evidence="3">Fresh leaf tissue</tissue>
    </source>
</reference>
<dbReference type="InterPro" id="IPR057993">
    <property type="entry name" value="HD-Zip_IV_C"/>
</dbReference>
<dbReference type="PANTHER" id="PTHR45654:SF24">
    <property type="entry name" value="HOMEOBOX-LEUCINE ZIPPER PROTEIN GLABRA 2"/>
    <property type="match status" value="1"/>
</dbReference>
<keyword evidence="4" id="KW-1185">Reference proteome</keyword>
<evidence type="ECO:0000256" key="1">
    <source>
        <dbReference type="SAM" id="MobiDB-lite"/>
    </source>
</evidence>
<feature type="compositionally biased region" description="Basic residues" evidence="1">
    <location>
        <begin position="161"/>
        <end position="172"/>
    </location>
</feature>
<dbReference type="InterPro" id="IPR042160">
    <property type="entry name" value="HD-Zip_IV"/>
</dbReference>
<organism evidence="3 4">
    <name type="scientific">Zizania palustris</name>
    <name type="common">Northern wild rice</name>
    <dbReference type="NCBI Taxonomy" id="103762"/>
    <lineage>
        <taxon>Eukaryota</taxon>
        <taxon>Viridiplantae</taxon>
        <taxon>Streptophyta</taxon>
        <taxon>Embryophyta</taxon>
        <taxon>Tracheophyta</taxon>
        <taxon>Spermatophyta</taxon>
        <taxon>Magnoliopsida</taxon>
        <taxon>Liliopsida</taxon>
        <taxon>Poales</taxon>
        <taxon>Poaceae</taxon>
        <taxon>BOP clade</taxon>
        <taxon>Oryzoideae</taxon>
        <taxon>Oryzeae</taxon>
        <taxon>Zizaniinae</taxon>
        <taxon>Zizania</taxon>
    </lineage>
</organism>
<dbReference type="Proteomes" id="UP000729402">
    <property type="component" value="Unassembled WGS sequence"/>
</dbReference>
<dbReference type="AlphaFoldDB" id="A0A8J5W5D9"/>